<dbReference type="STRING" id="1144750.SAMN05443431_102414"/>
<accession>A0A1I3LH65</accession>
<proteinExistence type="predicted"/>
<evidence type="ECO:0000313" key="2">
    <source>
        <dbReference type="EMBL" id="SFI84092.1"/>
    </source>
</evidence>
<feature type="chain" id="PRO_5011583806" description="Alpha-ketoglutarate decarboxylase" evidence="1">
    <location>
        <begin position="28"/>
        <end position="179"/>
    </location>
</feature>
<organism evidence="2 3">
    <name type="scientific">Olleya namhaensis</name>
    <dbReference type="NCBI Taxonomy" id="1144750"/>
    <lineage>
        <taxon>Bacteria</taxon>
        <taxon>Pseudomonadati</taxon>
        <taxon>Bacteroidota</taxon>
        <taxon>Flavobacteriia</taxon>
        <taxon>Flavobacteriales</taxon>
        <taxon>Flavobacteriaceae</taxon>
    </lineage>
</organism>
<dbReference type="RefSeq" id="WP_090838101.1">
    <property type="nucleotide sequence ID" value="NZ_FORM01000002.1"/>
</dbReference>
<dbReference type="Proteomes" id="UP000199559">
    <property type="component" value="Unassembled WGS sequence"/>
</dbReference>
<feature type="signal peptide" evidence="1">
    <location>
        <begin position="1"/>
        <end position="27"/>
    </location>
</feature>
<keyword evidence="1" id="KW-0732">Signal</keyword>
<evidence type="ECO:0000256" key="1">
    <source>
        <dbReference type="SAM" id="SignalP"/>
    </source>
</evidence>
<protein>
    <recommendedName>
        <fullName evidence="4">Alpha-ketoglutarate decarboxylase</fullName>
    </recommendedName>
</protein>
<dbReference type="AlphaFoldDB" id="A0A1I3LH65"/>
<dbReference type="EMBL" id="FORM01000002">
    <property type="protein sequence ID" value="SFI84092.1"/>
    <property type="molecule type" value="Genomic_DNA"/>
</dbReference>
<keyword evidence="3" id="KW-1185">Reference proteome</keyword>
<evidence type="ECO:0000313" key="3">
    <source>
        <dbReference type="Proteomes" id="UP000199559"/>
    </source>
</evidence>
<name>A0A1I3LH65_9FLAO</name>
<reference evidence="3" key="1">
    <citation type="submission" date="2016-10" db="EMBL/GenBank/DDBJ databases">
        <authorList>
            <person name="Varghese N."/>
            <person name="Submissions S."/>
        </authorList>
    </citation>
    <scope>NUCLEOTIDE SEQUENCE [LARGE SCALE GENOMIC DNA]</scope>
    <source>
        <strain evidence="3">DSM 28881</strain>
    </source>
</reference>
<evidence type="ECO:0008006" key="4">
    <source>
        <dbReference type="Google" id="ProtNLM"/>
    </source>
</evidence>
<sequence length="179" mass="19990">MKIESFNSTKIIILSILSCFFMTFANAQDNLPQEKSEFWKNVRFGGGLGLSTGSNFFSATLAPTAIYQFDNAFALGVGLNGTYNSSKNVYKSTILGASILGLYSPIRDIQLSGEFEQNHVNRNFDNPAIVDDTYWVPSFFVGAGYTTNNVTIGIRYDVLYDEDKSIYANAWVPFVRVFF</sequence>
<gene>
    <name evidence="2" type="ORF">SAMN05443431_102414</name>
</gene>